<evidence type="ECO:0000256" key="7">
    <source>
        <dbReference type="ARBA" id="ARBA00023136"/>
    </source>
</evidence>
<dbReference type="PANTHER" id="PTHR21311">
    <property type="entry name" value="CONSERVED OLIGOMERIC GOLGI COMPLEX COMPONENT 8"/>
    <property type="match status" value="1"/>
</dbReference>
<dbReference type="EMBL" id="CAJNOC010004701">
    <property type="protein sequence ID" value="CAF1030794.1"/>
    <property type="molecule type" value="Genomic_DNA"/>
</dbReference>
<keyword evidence="11" id="KW-1185">Reference proteome</keyword>
<dbReference type="GO" id="GO:0017119">
    <property type="term" value="C:Golgi transport complex"/>
    <property type="evidence" value="ECO:0007669"/>
    <property type="project" value="InterPro"/>
</dbReference>
<evidence type="ECO:0000256" key="5">
    <source>
        <dbReference type="ARBA" id="ARBA00022927"/>
    </source>
</evidence>
<evidence type="ECO:0000256" key="1">
    <source>
        <dbReference type="ARBA" id="ARBA00004395"/>
    </source>
</evidence>
<sequence length="624" mass="73280">MDFNDPTITETQKSELIFATSGEEVLYDLLFSNELKSNLKKSQTFNESLTYLQELNSFHIDRLQSEPRNLYEQKQNIHEEIKNLAFSNYKTFIRTAQCSKDIYSDFSVIETKLDSLIQKIPDFSQSSDNFSKNIQNINTLRRSNNLTLQKHNQLLEILEISQLMETCVRNEYYDEALELANYVKRLDKKYSSTIPLINQIVDDVNKSLNLMLSQLLAQLKTSIQFNQCLKIIGLIRRLDVFTESELRIKFLQLRDYWLDNLLSRIPSQDPYHHVTKTIEEMRIHLFDIITQYRAIFSDDDFLSSNILSGSQNITNLILNHKDLNESKLFYCWLNKKINFFLAILERDIKLGVGNRLDGVLSQSMYFGLAFSRVGLDFRALMIPIFERIVFEQFKKQVDLANLKFEEYLAKVNWSDLNLDKSRMQDIFESKLGSIINPPIQLLDFPPLAHYLNTILNCFNEIRLCLPLSLYSKVFNEMEESFRKMAKFVNVYFNKEMLDKKEKELFGQFMSNMVNLLIPFLEKCFLGMFPLDQIQKIYGISQIEMEKIKSKLKFDVDKLFNEVKYLIPEVKIELPIEVVLENKQDVSESDKKENQIEEVSEISNEANNQLGENQQDDSRPILTEF</sequence>
<evidence type="ECO:0000256" key="6">
    <source>
        <dbReference type="ARBA" id="ARBA00023034"/>
    </source>
</evidence>
<feature type="region of interest" description="Disordered" evidence="9">
    <location>
        <begin position="586"/>
        <end position="624"/>
    </location>
</feature>
<evidence type="ECO:0000256" key="3">
    <source>
        <dbReference type="ARBA" id="ARBA00020983"/>
    </source>
</evidence>
<keyword evidence="6" id="KW-0333">Golgi apparatus</keyword>
<gene>
    <name evidence="10" type="ORF">OXX778_LOCUS17853</name>
</gene>
<comment type="similarity">
    <text evidence="2">Belongs to the COG8 family.</text>
</comment>
<evidence type="ECO:0000256" key="8">
    <source>
        <dbReference type="ARBA" id="ARBA00031347"/>
    </source>
</evidence>
<evidence type="ECO:0000313" key="10">
    <source>
        <dbReference type="EMBL" id="CAF1030794.1"/>
    </source>
</evidence>
<protein>
    <recommendedName>
        <fullName evidence="3">Conserved oligomeric Golgi complex subunit 8</fullName>
    </recommendedName>
    <alternativeName>
        <fullName evidence="8">Component of oligomeric Golgi complex 8</fullName>
    </alternativeName>
</protein>
<organism evidence="10 11">
    <name type="scientific">Brachionus calyciflorus</name>
    <dbReference type="NCBI Taxonomy" id="104777"/>
    <lineage>
        <taxon>Eukaryota</taxon>
        <taxon>Metazoa</taxon>
        <taxon>Spiralia</taxon>
        <taxon>Gnathifera</taxon>
        <taxon>Rotifera</taxon>
        <taxon>Eurotatoria</taxon>
        <taxon>Monogononta</taxon>
        <taxon>Pseudotrocha</taxon>
        <taxon>Ploima</taxon>
        <taxon>Brachionidae</taxon>
        <taxon>Brachionus</taxon>
    </lineage>
</organism>
<feature type="compositionally biased region" description="Polar residues" evidence="9">
    <location>
        <begin position="600"/>
        <end position="612"/>
    </location>
</feature>
<reference evidence="10" key="1">
    <citation type="submission" date="2021-02" db="EMBL/GenBank/DDBJ databases">
        <authorList>
            <person name="Nowell W R."/>
        </authorList>
    </citation>
    <scope>NUCLEOTIDE SEQUENCE</scope>
    <source>
        <strain evidence="10">Ploen Becks lab</strain>
    </source>
</reference>
<proteinExistence type="inferred from homology"/>
<keyword evidence="4" id="KW-0813">Transport</keyword>
<dbReference type="Pfam" id="PF04124">
    <property type="entry name" value="Dor1"/>
    <property type="match status" value="1"/>
</dbReference>
<dbReference type="InterPro" id="IPR007255">
    <property type="entry name" value="COG8"/>
</dbReference>
<evidence type="ECO:0000256" key="2">
    <source>
        <dbReference type="ARBA" id="ARBA00006419"/>
    </source>
</evidence>
<dbReference type="GO" id="GO:0006891">
    <property type="term" value="P:intra-Golgi vesicle-mediated transport"/>
    <property type="evidence" value="ECO:0007669"/>
    <property type="project" value="TreeGrafter"/>
</dbReference>
<evidence type="ECO:0000256" key="4">
    <source>
        <dbReference type="ARBA" id="ARBA00022448"/>
    </source>
</evidence>
<dbReference type="OrthoDB" id="1661054at2759"/>
<dbReference type="InterPro" id="IPR016159">
    <property type="entry name" value="Cullin_repeat-like_dom_sf"/>
</dbReference>
<dbReference type="PANTHER" id="PTHR21311:SF0">
    <property type="entry name" value="CONSERVED OLIGOMERIC GOLGI COMPLEX SUBUNIT 8"/>
    <property type="match status" value="1"/>
</dbReference>
<dbReference type="SUPFAM" id="SSF74788">
    <property type="entry name" value="Cullin repeat-like"/>
    <property type="match status" value="1"/>
</dbReference>
<evidence type="ECO:0000256" key="9">
    <source>
        <dbReference type="SAM" id="MobiDB-lite"/>
    </source>
</evidence>
<comment type="subcellular location">
    <subcellularLocation>
        <location evidence="1">Golgi apparatus membrane</location>
        <topology evidence="1">Peripheral membrane protein</topology>
    </subcellularLocation>
</comment>
<comment type="caution">
    <text evidence="10">The sequence shown here is derived from an EMBL/GenBank/DDBJ whole genome shotgun (WGS) entry which is preliminary data.</text>
</comment>
<evidence type="ECO:0000313" key="11">
    <source>
        <dbReference type="Proteomes" id="UP000663879"/>
    </source>
</evidence>
<keyword evidence="5" id="KW-0653">Protein transport</keyword>
<accession>A0A814J130</accession>
<dbReference type="GO" id="GO:0015031">
    <property type="term" value="P:protein transport"/>
    <property type="evidence" value="ECO:0007669"/>
    <property type="project" value="UniProtKB-KW"/>
</dbReference>
<dbReference type="GO" id="GO:0000139">
    <property type="term" value="C:Golgi membrane"/>
    <property type="evidence" value="ECO:0007669"/>
    <property type="project" value="UniProtKB-SubCell"/>
</dbReference>
<dbReference type="AlphaFoldDB" id="A0A814J130"/>
<keyword evidence="7" id="KW-0472">Membrane</keyword>
<dbReference type="Proteomes" id="UP000663879">
    <property type="component" value="Unassembled WGS sequence"/>
</dbReference>
<name>A0A814J130_9BILA</name>